<sequence length="703" mass="78291">MARVKLNPQQLVNALISTLLSSSKKGKSCDISITEIDEVERKLQVAASVLRGLRNSLQPINKLPPEILAEIFVETKQNLPSFLPLVKGGIRSFDNHSWLTLIHVCRHWRGVVASFPALWGTIDNLRGGVKSEICLKRSRSAPLDVFLSITGPEFAPISPELVEALIPHISRLRQLHVNTDGWFSQTPIYQSFRVSAPLLYSLSIVTKGRDVVGGVLPPIFNDDMPSLRQLTLEHFTSWPTGYFVNLTHLCLFDQSNDTPVSRPTTSQFLDFLESSPALEELAIVRAGPTRHVDDDIPRVYPRNRQVTLSHLREISLGDWSSMTALSRFLSHLTLPSTTQMYIWGQRFPSSSGATGTGDQLEARDLASWMPGDISNLSPLLNLTEIWITRMPETWARGECPFVAILNNALYLWGFYSTSEIRPLAERLPLGNIERLQVRDCFPHPERLTSGMWMEFFEKMVRLQSLTILARDCPVVTRTVLGTLHPKRGHAETAEAPLIESKILLEPGKAETRSKSTPGRPPAEDDEGNSFTPDTPVLVAPVEASSSSKRMTFSKGKDITFSTQEETIPCPLLTHIRIEDNPHIPTLFISSLAKSRARHGSPLKKLEVMYLDPALNKPPRLSSASSSTSSGIGDGHSQGNDSDEDNDSVDAEHQGFTQSDYRLLSKHIDEVVVDISKEKLAEVGPPEWPNQAFRWTLPTRVPPP</sequence>
<evidence type="ECO:0000313" key="3">
    <source>
        <dbReference type="Proteomes" id="UP001437256"/>
    </source>
</evidence>
<evidence type="ECO:0000313" key="2">
    <source>
        <dbReference type="EMBL" id="KAL0062164.1"/>
    </source>
</evidence>
<proteinExistence type="predicted"/>
<reference evidence="2 3" key="1">
    <citation type="submission" date="2024-05" db="EMBL/GenBank/DDBJ databases">
        <title>A draft genome resource for the thread blight pathogen Marasmius tenuissimus strain MS-2.</title>
        <authorList>
            <person name="Yulfo-Soto G.E."/>
            <person name="Baruah I.K."/>
            <person name="Amoako-Attah I."/>
            <person name="Bukari Y."/>
            <person name="Meinhardt L.W."/>
            <person name="Bailey B.A."/>
            <person name="Cohen S.P."/>
        </authorList>
    </citation>
    <scope>NUCLEOTIDE SEQUENCE [LARGE SCALE GENOMIC DNA]</scope>
    <source>
        <strain evidence="2 3">MS-2</strain>
    </source>
</reference>
<evidence type="ECO:0000256" key="1">
    <source>
        <dbReference type="SAM" id="MobiDB-lite"/>
    </source>
</evidence>
<gene>
    <name evidence="2" type="ORF">AAF712_011006</name>
</gene>
<dbReference type="EMBL" id="JBBXMP010000113">
    <property type="protein sequence ID" value="KAL0062164.1"/>
    <property type="molecule type" value="Genomic_DNA"/>
</dbReference>
<keyword evidence="3" id="KW-1185">Reference proteome</keyword>
<accession>A0ABR2ZLT3</accession>
<organism evidence="2 3">
    <name type="scientific">Marasmius tenuissimus</name>
    <dbReference type="NCBI Taxonomy" id="585030"/>
    <lineage>
        <taxon>Eukaryota</taxon>
        <taxon>Fungi</taxon>
        <taxon>Dikarya</taxon>
        <taxon>Basidiomycota</taxon>
        <taxon>Agaricomycotina</taxon>
        <taxon>Agaricomycetes</taxon>
        <taxon>Agaricomycetidae</taxon>
        <taxon>Agaricales</taxon>
        <taxon>Marasmiineae</taxon>
        <taxon>Marasmiaceae</taxon>
        <taxon>Marasmius</taxon>
    </lineage>
</organism>
<feature type="region of interest" description="Disordered" evidence="1">
    <location>
        <begin position="679"/>
        <end position="703"/>
    </location>
</feature>
<protein>
    <recommendedName>
        <fullName evidence="4">F-box domain-containing protein</fullName>
    </recommendedName>
</protein>
<comment type="caution">
    <text evidence="2">The sequence shown here is derived from an EMBL/GenBank/DDBJ whole genome shotgun (WGS) entry which is preliminary data.</text>
</comment>
<dbReference type="Proteomes" id="UP001437256">
    <property type="component" value="Unassembled WGS sequence"/>
</dbReference>
<dbReference type="InterPro" id="IPR032675">
    <property type="entry name" value="LRR_dom_sf"/>
</dbReference>
<dbReference type="Gene3D" id="1.20.1280.50">
    <property type="match status" value="1"/>
</dbReference>
<evidence type="ECO:0008006" key="4">
    <source>
        <dbReference type="Google" id="ProtNLM"/>
    </source>
</evidence>
<feature type="compositionally biased region" description="Low complexity" evidence="1">
    <location>
        <begin position="621"/>
        <end position="636"/>
    </location>
</feature>
<dbReference type="Gene3D" id="3.80.10.10">
    <property type="entry name" value="Ribonuclease Inhibitor"/>
    <property type="match status" value="1"/>
</dbReference>
<feature type="region of interest" description="Disordered" evidence="1">
    <location>
        <begin position="616"/>
        <end position="655"/>
    </location>
</feature>
<name>A0ABR2ZLT3_9AGAR</name>
<feature type="region of interest" description="Disordered" evidence="1">
    <location>
        <begin position="506"/>
        <end position="534"/>
    </location>
</feature>